<evidence type="ECO:0000313" key="2">
    <source>
        <dbReference type="EMBL" id="MSB22933.1"/>
    </source>
</evidence>
<evidence type="ECO:0000313" key="3">
    <source>
        <dbReference type="Proteomes" id="UP000434475"/>
    </source>
</evidence>
<name>A0A6I2RBL0_FLAPL</name>
<accession>A0A6I2RBL0</accession>
<keyword evidence="1" id="KW-0472">Membrane</keyword>
<evidence type="ECO:0000256" key="1">
    <source>
        <dbReference type="SAM" id="Phobius"/>
    </source>
</evidence>
<proteinExistence type="predicted"/>
<organism evidence="2 3">
    <name type="scientific">Flavonifractor plautii</name>
    <name type="common">Fusobacterium plautii</name>
    <dbReference type="NCBI Taxonomy" id="292800"/>
    <lineage>
        <taxon>Bacteria</taxon>
        <taxon>Bacillati</taxon>
        <taxon>Bacillota</taxon>
        <taxon>Clostridia</taxon>
        <taxon>Eubacteriales</taxon>
        <taxon>Oscillospiraceae</taxon>
        <taxon>Flavonifractor</taxon>
    </lineage>
</organism>
<dbReference type="Proteomes" id="UP000434475">
    <property type="component" value="Unassembled WGS sequence"/>
</dbReference>
<keyword evidence="1" id="KW-1133">Transmembrane helix</keyword>
<sequence>MRSLKTISMNCFKIHTANREFSLYGGLLYLDGTPVQSYFSKNMFYWEAEKERGALYLYHHGLMAQVVLQKDGVREIHNASTEQHYTISYRQQGKSADAVVEVCFGICFDTSQRSHYYCGVIYNGKEIISVPKTDSEKINQRIMSVDVTKQGLLHIVIDSSGYKDMTAGFPISQLDMVFDATYNTCDTTVTEGEIKVEQCQANLDLWEMQQVSPTLKGKLRMKYNSKFDLGERTITITVDSLKKNGGDHYYGSVDYGQTQIVAIPSTDEEKLAQDIFSCGILAWKWKLSAKGLSSFESGCYADSLTVWEDSLRPAFVYEKVSQIVNYSATGHIRLPQALQNRDRRFCVDKLAVARLKENCLANGFDTAPLSVDDLFTLSAPPQMQIEDPDNPGQYLTVDGQQHVHQKSTELLSCLAAYYTAGVESSDKQLTYADLYGYTKDYAKTQIIQVSPAIITEIEAEVDEKGRKYVVEFLKMFSDIILSSSYASSSNKYIQKGFAKVTKPVERCQYYMANNHPGAMQHEKGYQVAMSIIDRYVYMSLVPRLKDYYGEQSEQWAEDLYYAALDRLVMLQLQTIGGSNRGTHLAKMLSILDSRKHVLRQSQHGDPVKDDDGKDVEMPYGAALYAQLFNMSLSEVGNSFQGPDSEANFFKIMEIVFGDLYDKITGGQPSDIPEDVFKELQKILEIDRDIFIVDQLCQLEEYLNFSMLTADLVSSIVKYGVATNVFGKITFCAMYAMIGASFSSVFTQWDSLTDAEKAEGILSCIFCIVGVAREAVTWRSVSQLVDPSTPPDVRTQAAYRLKYGGTDLEAIKNVIPQDPANPYDLSQRLNSASKQYSLEIHDPSGVKVKLSFCSKVFVCLEISFRVMNVLLLGYAFIMSTLSLAELFKYDYSEALRAVSVINTILLAVSFVLELADMGIRFGIITASAQIASVIPGVGLGIMLLAFVFTIAELILKKDEVKPPIQLIIEEHLAKTVAALPEPPSDWEQANLALA</sequence>
<feature type="transmembrane region" description="Helical" evidence="1">
    <location>
        <begin position="893"/>
        <end position="911"/>
    </location>
</feature>
<feature type="transmembrane region" description="Helical" evidence="1">
    <location>
        <begin position="865"/>
        <end position="886"/>
    </location>
</feature>
<reference evidence="2 3" key="1">
    <citation type="journal article" date="2019" name="Nat. Med.">
        <title>A library of human gut bacterial isolates paired with longitudinal multiomics data enables mechanistic microbiome research.</title>
        <authorList>
            <person name="Poyet M."/>
            <person name="Groussin M."/>
            <person name="Gibbons S.M."/>
            <person name="Avila-Pacheco J."/>
            <person name="Jiang X."/>
            <person name="Kearney S.M."/>
            <person name="Perrotta A.R."/>
            <person name="Berdy B."/>
            <person name="Zhao S."/>
            <person name="Lieberman T.D."/>
            <person name="Swanson P.K."/>
            <person name="Smith M."/>
            <person name="Roesemann S."/>
            <person name="Alexander J.E."/>
            <person name="Rich S.A."/>
            <person name="Livny J."/>
            <person name="Vlamakis H."/>
            <person name="Clish C."/>
            <person name="Bullock K."/>
            <person name="Deik A."/>
            <person name="Scott J."/>
            <person name="Pierce K.A."/>
            <person name="Xavier R.J."/>
            <person name="Alm E.J."/>
        </authorList>
    </citation>
    <scope>NUCLEOTIDE SEQUENCE [LARGE SCALE GENOMIC DNA]</scope>
    <source>
        <strain evidence="2 3">BIOML-A2</strain>
    </source>
</reference>
<dbReference type="AlphaFoldDB" id="A0A6I2RBL0"/>
<feature type="transmembrane region" description="Helical" evidence="1">
    <location>
        <begin position="931"/>
        <end position="954"/>
    </location>
</feature>
<gene>
    <name evidence="2" type="ORF">GKE97_26185</name>
</gene>
<keyword evidence="1" id="KW-0812">Transmembrane</keyword>
<dbReference type="RefSeq" id="WP_172698232.1">
    <property type="nucleotide sequence ID" value="NZ_JAJCIK010000049.1"/>
</dbReference>
<comment type="caution">
    <text evidence="2">The sequence shown here is derived from an EMBL/GenBank/DDBJ whole genome shotgun (WGS) entry which is preliminary data.</text>
</comment>
<protein>
    <submittedName>
        <fullName evidence="2">Uncharacterized protein</fullName>
    </submittedName>
</protein>
<dbReference type="EMBL" id="WKPR01000059">
    <property type="protein sequence ID" value="MSB22933.1"/>
    <property type="molecule type" value="Genomic_DNA"/>
</dbReference>